<proteinExistence type="predicted"/>
<dbReference type="Proteomes" id="UP001163982">
    <property type="component" value="Chromosome"/>
</dbReference>
<protein>
    <submittedName>
        <fullName evidence="1">Uncharacterized protein</fullName>
    </submittedName>
</protein>
<evidence type="ECO:0000313" key="1">
    <source>
        <dbReference type="EMBL" id="WAP65455.1"/>
    </source>
</evidence>
<evidence type="ECO:0000313" key="2">
    <source>
        <dbReference type="Proteomes" id="UP001163982"/>
    </source>
</evidence>
<dbReference type="EMBL" id="CP114035">
    <property type="protein sequence ID" value="WAP65455.1"/>
    <property type="molecule type" value="Genomic_DNA"/>
</dbReference>
<reference evidence="1" key="1">
    <citation type="journal article" date="2024" name="Int. J. Syst. Evol. Microbiol.">
        <title>Pseudomonas fortuita sp. nov., isolated from the endosphere of a wild yam.</title>
        <authorList>
            <person name="Carlier A."/>
            <person name="Beaumel M."/>
            <person name="Moreau S."/>
            <person name="Acar T."/>
            <person name="Sana T.G."/>
            <person name="Cnockaert M."/>
            <person name="Vandamme P."/>
        </authorList>
    </citation>
    <scope>NUCLEOTIDE SEQUENCE</scope>
    <source>
        <strain evidence="1">GMI12077</strain>
    </source>
</reference>
<sequence length="267" mass="28301">MTTQQVIALIVISAFIVGLYAYAYFLGRKAGRAHHQGGLFFDLLLGNNSGTTIMGIPPQGSNPEGSGHAITQDFIEATPASLREVRVVDAQKTKSFCCEAAGIIRPVSSPAEALIPHYKLREAAPADATLIAKNRPHAQPAVGYTQPSAASCIEAALDATLAEQNGTYATCGQMAQAIEAALQRAGFLPPADQPNPSIPVTRSDYDLLINTAETLLLAEKTWKALPGTEPGCKRATQQQQDIQALALRVHFELRRTLAIGTTAGKAA</sequence>
<name>A0ACD4PB05_9PSED</name>
<accession>A0ACD4PB05</accession>
<gene>
    <name evidence="1" type="ORF">OZ911_08655</name>
</gene>
<keyword evidence="2" id="KW-1185">Reference proteome</keyword>
<organism evidence="1 2">
    <name type="scientific">Pseudomonas fortuita</name>
    <dbReference type="NCBI Taxonomy" id="3233375"/>
    <lineage>
        <taxon>Bacteria</taxon>
        <taxon>Pseudomonadati</taxon>
        <taxon>Pseudomonadota</taxon>
        <taxon>Gammaproteobacteria</taxon>
        <taxon>Pseudomonadales</taxon>
        <taxon>Pseudomonadaceae</taxon>
        <taxon>Pseudomonas</taxon>
    </lineage>
</organism>